<protein>
    <submittedName>
        <fullName evidence="2">Uncharacterized protein</fullName>
    </submittedName>
</protein>
<accession>G7WH24</accession>
<evidence type="ECO:0000313" key="3">
    <source>
        <dbReference type="Proteomes" id="UP000006346"/>
    </source>
</evidence>
<name>G7WH24_DESOD</name>
<reference evidence="3" key="1">
    <citation type="submission" date="2011-11" db="EMBL/GenBank/DDBJ databases">
        <title>Complete sequence of Desulfosporosinus orientis DSM 765.</title>
        <authorList>
            <person name="Lucas S."/>
            <person name="Han J."/>
            <person name="Lapidus A."/>
            <person name="Cheng J.-F."/>
            <person name="Goodwin L."/>
            <person name="Pitluck S."/>
            <person name="Peters L."/>
            <person name="Ovchinnikova G."/>
            <person name="Teshima H."/>
            <person name="Detter J.C."/>
            <person name="Han C."/>
            <person name="Tapia R."/>
            <person name="Land M."/>
            <person name="Hauser L."/>
            <person name="Kyrpides N."/>
            <person name="Ivanova N."/>
            <person name="Pagani I."/>
            <person name="Pester M."/>
            <person name="Spring S."/>
            <person name="Ollivier B."/>
            <person name="Rattei T."/>
            <person name="Klenk H.-P."/>
            <person name="Wagner M."/>
            <person name="Loy A."/>
            <person name="Woyke T."/>
        </authorList>
    </citation>
    <scope>NUCLEOTIDE SEQUENCE [LARGE SCALE GENOMIC DNA]</scope>
    <source>
        <strain evidence="3">ATCC 19365 / DSM 765 / NCIMB 8382 / VKM B-1628</strain>
    </source>
</reference>
<dbReference type="AlphaFoldDB" id="G7WH24"/>
<gene>
    <name evidence="2" type="ordered locus">Desor_4092</name>
</gene>
<dbReference type="STRING" id="768706.Desor_4092"/>
<organism evidence="2 3">
    <name type="scientific">Desulfosporosinus orientis (strain ATCC 19365 / DSM 765 / NCIMB 8382 / VKM B-1628 / Singapore I)</name>
    <name type="common">Desulfotomaculum orientis</name>
    <dbReference type="NCBI Taxonomy" id="768706"/>
    <lineage>
        <taxon>Bacteria</taxon>
        <taxon>Bacillati</taxon>
        <taxon>Bacillota</taxon>
        <taxon>Clostridia</taxon>
        <taxon>Eubacteriales</taxon>
        <taxon>Desulfitobacteriaceae</taxon>
        <taxon>Desulfosporosinus</taxon>
    </lineage>
</organism>
<proteinExistence type="predicted"/>
<feature type="transmembrane region" description="Helical" evidence="1">
    <location>
        <begin position="18"/>
        <end position="36"/>
    </location>
</feature>
<reference evidence="2 3" key="2">
    <citation type="journal article" date="2012" name="J. Bacteriol.">
        <title>Complete genome sequences of Desulfosporosinus orientis DSM765T, Desulfosporosinus youngiae DSM17734T, Desulfosporosinus meridiei DSM13257T, and Desulfosporosinus acidiphilus DSM22704T.</title>
        <authorList>
            <person name="Pester M."/>
            <person name="Brambilla E."/>
            <person name="Alazard D."/>
            <person name="Rattei T."/>
            <person name="Weinmaier T."/>
            <person name="Han J."/>
            <person name="Lucas S."/>
            <person name="Lapidus A."/>
            <person name="Cheng J.F."/>
            <person name="Goodwin L."/>
            <person name="Pitluck S."/>
            <person name="Peters L."/>
            <person name="Ovchinnikova G."/>
            <person name="Teshima H."/>
            <person name="Detter J.C."/>
            <person name="Han C.S."/>
            <person name="Tapia R."/>
            <person name="Land M.L."/>
            <person name="Hauser L."/>
            <person name="Kyrpides N.C."/>
            <person name="Ivanova N.N."/>
            <person name="Pagani I."/>
            <person name="Huntmann M."/>
            <person name="Wei C.L."/>
            <person name="Davenport K.W."/>
            <person name="Daligault H."/>
            <person name="Chain P.S."/>
            <person name="Chen A."/>
            <person name="Mavromatis K."/>
            <person name="Markowitz V."/>
            <person name="Szeto E."/>
            <person name="Mikhailova N."/>
            <person name="Pati A."/>
            <person name="Wagner M."/>
            <person name="Woyke T."/>
            <person name="Ollivier B."/>
            <person name="Klenk H.P."/>
            <person name="Spring S."/>
            <person name="Loy A."/>
        </authorList>
    </citation>
    <scope>NUCLEOTIDE SEQUENCE [LARGE SCALE GENOMIC DNA]</scope>
    <source>
        <strain evidence="3">ATCC 19365 / DSM 765 / NCIMB 8382 / VKM B-1628</strain>
    </source>
</reference>
<dbReference type="KEGG" id="dor:Desor_4092"/>
<evidence type="ECO:0000313" key="2">
    <source>
        <dbReference type="EMBL" id="AET69532.1"/>
    </source>
</evidence>
<keyword evidence="1" id="KW-0812">Transmembrane</keyword>
<dbReference type="Proteomes" id="UP000006346">
    <property type="component" value="Chromosome"/>
</dbReference>
<dbReference type="EMBL" id="CP003108">
    <property type="protein sequence ID" value="AET69532.1"/>
    <property type="molecule type" value="Genomic_DNA"/>
</dbReference>
<sequence>MAALNNPTTTLNLLNLEILGLFLGISDLLILILTSYQSKETY</sequence>
<evidence type="ECO:0000256" key="1">
    <source>
        <dbReference type="SAM" id="Phobius"/>
    </source>
</evidence>
<keyword evidence="3" id="KW-1185">Reference proteome</keyword>
<dbReference type="HOGENOM" id="CLU_3250530_0_0_9"/>
<keyword evidence="1" id="KW-0472">Membrane</keyword>
<keyword evidence="1" id="KW-1133">Transmembrane helix</keyword>